<evidence type="ECO:0000313" key="3">
    <source>
        <dbReference type="Proteomes" id="UP000289323"/>
    </source>
</evidence>
<accession>A0A446B709</accession>
<feature type="region of interest" description="Disordered" evidence="1">
    <location>
        <begin position="1"/>
        <end position="46"/>
    </location>
</feature>
<feature type="compositionally biased region" description="Basic and acidic residues" evidence="1">
    <location>
        <begin position="36"/>
        <end position="46"/>
    </location>
</feature>
<protein>
    <submittedName>
        <fullName evidence="2">2e43d6ac-0f84-424e-a3de-dddb76ad11d0</fullName>
    </submittedName>
</protein>
<evidence type="ECO:0000256" key="1">
    <source>
        <dbReference type="SAM" id="MobiDB-lite"/>
    </source>
</evidence>
<feature type="compositionally biased region" description="Low complexity" evidence="1">
    <location>
        <begin position="26"/>
        <end position="35"/>
    </location>
</feature>
<evidence type="ECO:0000313" key="2">
    <source>
        <dbReference type="EMBL" id="SPQ18218.1"/>
    </source>
</evidence>
<dbReference type="AlphaFoldDB" id="A0A446B709"/>
<dbReference type="Proteomes" id="UP000289323">
    <property type="component" value="Unassembled WGS sequence"/>
</dbReference>
<name>A0A446B709_9PEZI</name>
<dbReference type="EMBL" id="OUUZ01000001">
    <property type="protein sequence ID" value="SPQ18218.1"/>
    <property type="molecule type" value="Genomic_DNA"/>
</dbReference>
<gene>
    <name evidence="2" type="ORF">TT172_LOCUS637</name>
</gene>
<sequence>MLLASRLTPPGSEMGRTVAAAGGSGRAPPARGAEPAVRRRDEHLGGGDDDLVVAAAGVVALAQDEGEQHDADDGAGGLELLVGRAAASARSSGSGIRGLVHERGVEGDRLDELARVVVLGLLRRQHHVLGALAAHLDGEADGLAHDAAQLAVDLVLEVGGRRQDLGQGVEHGLHDRLGVLVALLLEAGAAREQGQRDGAPLAHGVRWADLEELLLELLELLALLAVHAEEVAGEDELPDHGHGHAHEDVAAADAVVEEAVDVGAVEDGVVEPVDQLLVAELRRQAAGAHIAELGEAQHPLLHVGAQLLAAVVEVVDVVDVEEVRVVDRAGLGEDLLLQVADLGRGGLELGAQLGELGVLVVQLAGGLGGGVAGQLELAGGLGVAGLEPAHLVVVLDGDGRGGAAQALVGLLQAVNDLIGLLEHALERLDLGVALGQRGGAAVGERRLGLGAGFGEHAVLGQQLLDTGFELEHLHALPPAHAVRTRRRPRRADAALAKAILGPESGQHWRIEWNWEIKR</sequence>
<reference evidence="2 3" key="1">
    <citation type="submission" date="2018-04" db="EMBL/GenBank/DDBJ databases">
        <authorList>
            <person name="Huttner S."/>
            <person name="Dainat J."/>
        </authorList>
    </citation>
    <scope>NUCLEOTIDE SEQUENCE [LARGE SCALE GENOMIC DNA]</scope>
</reference>
<proteinExistence type="predicted"/>
<organism evidence="2 3">
    <name type="scientific">Thermothielavioides terrestris</name>
    <dbReference type="NCBI Taxonomy" id="2587410"/>
    <lineage>
        <taxon>Eukaryota</taxon>
        <taxon>Fungi</taxon>
        <taxon>Dikarya</taxon>
        <taxon>Ascomycota</taxon>
        <taxon>Pezizomycotina</taxon>
        <taxon>Sordariomycetes</taxon>
        <taxon>Sordariomycetidae</taxon>
        <taxon>Sordariales</taxon>
        <taxon>Chaetomiaceae</taxon>
        <taxon>Thermothielavioides</taxon>
    </lineage>
</organism>